<keyword evidence="2" id="KW-1185">Reference proteome</keyword>
<comment type="caution">
    <text evidence="1">The sequence shown here is derived from an EMBL/GenBank/DDBJ whole genome shotgun (WGS) entry which is preliminary data.</text>
</comment>
<evidence type="ECO:0000313" key="2">
    <source>
        <dbReference type="Proteomes" id="UP001176961"/>
    </source>
</evidence>
<evidence type="ECO:0000313" key="1">
    <source>
        <dbReference type="EMBL" id="CAJ0591513.1"/>
    </source>
</evidence>
<accession>A0AA36DPX1</accession>
<gene>
    <name evidence="1" type="ORF">CYNAS_LOCUS3496</name>
</gene>
<proteinExistence type="predicted"/>
<protein>
    <submittedName>
        <fullName evidence="1">Uncharacterized protein</fullName>
    </submittedName>
</protein>
<name>A0AA36DPX1_CYLNA</name>
<reference evidence="1" key="1">
    <citation type="submission" date="2023-07" db="EMBL/GenBank/DDBJ databases">
        <authorList>
            <consortium name="CYATHOMIX"/>
        </authorList>
    </citation>
    <scope>NUCLEOTIDE SEQUENCE</scope>
    <source>
        <strain evidence="1">N/A</strain>
    </source>
</reference>
<dbReference type="AlphaFoldDB" id="A0AA36DPX1"/>
<dbReference type="Proteomes" id="UP001176961">
    <property type="component" value="Unassembled WGS sequence"/>
</dbReference>
<sequence length="90" mass="10901">MLLLLYIKVVYNMKFAILFLATLETLRANFSLEELLRFPATYQEWLEQQQNNKMSRPVRTHYVRHTPARLNSTKNFKFLIFKPEKLPKRI</sequence>
<organism evidence="1 2">
    <name type="scientific">Cylicocyclus nassatus</name>
    <name type="common">Nematode worm</name>
    <dbReference type="NCBI Taxonomy" id="53992"/>
    <lineage>
        <taxon>Eukaryota</taxon>
        <taxon>Metazoa</taxon>
        <taxon>Ecdysozoa</taxon>
        <taxon>Nematoda</taxon>
        <taxon>Chromadorea</taxon>
        <taxon>Rhabditida</taxon>
        <taxon>Rhabditina</taxon>
        <taxon>Rhabditomorpha</taxon>
        <taxon>Strongyloidea</taxon>
        <taxon>Strongylidae</taxon>
        <taxon>Cylicocyclus</taxon>
    </lineage>
</organism>
<dbReference type="EMBL" id="CATQJL010000001">
    <property type="protein sequence ID" value="CAJ0591513.1"/>
    <property type="molecule type" value="Genomic_DNA"/>
</dbReference>